<dbReference type="PANTHER" id="PTHR46612:SF1">
    <property type="entry name" value="XYLOSIDE XYLOSYLTRANSFERASE 1"/>
    <property type="match status" value="1"/>
</dbReference>
<gene>
    <name evidence="2" type="primary">LOC106461570</name>
</gene>
<protein>
    <submittedName>
        <fullName evidence="2">Xyloside xylosyltransferase 1-like</fullName>
    </submittedName>
</protein>
<dbReference type="RefSeq" id="XP_022244275.1">
    <property type="nucleotide sequence ID" value="XM_022388567.1"/>
</dbReference>
<dbReference type="PANTHER" id="PTHR46612">
    <property type="entry name" value="XYLOSIDE XYLOSYLTRANSFERASE 1"/>
    <property type="match status" value="1"/>
</dbReference>
<dbReference type="InterPro" id="IPR042465">
    <property type="entry name" value="XXLT1"/>
</dbReference>
<evidence type="ECO:0000313" key="2">
    <source>
        <dbReference type="RefSeq" id="XP_022244275.1"/>
    </source>
</evidence>
<keyword evidence="1" id="KW-1185">Reference proteome</keyword>
<organism evidence="1 2">
    <name type="scientific">Limulus polyphemus</name>
    <name type="common">Atlantic horseshoe crab</name>
    <dbReference type="NCBI Taxonomy" id="6850"/>
    <lineage>
        <taxon>Eukaryota</taxon>
        <taxon>Metazoa</taxon>
        <taxon>Ecdysozoa</taxon>
        <taxon>Arthropoda</taxon>
        <taxon>Chelicerata</taxon>
        <taxon>Merostomata</taxon>
        <taxon>Xiphosura</taxon>
        <taxon>Limulidae</taxon>
        <taxon>Limulus</taxon>
    </lineage>
</organism>
<reference evidence="2" key="1">
    <citation type="submission" date="2025-08" db="UniProtKB">
        <authorList>
            <consortium name="RefSeq"/>
        </authorList>
    </citation>
    <scope>IDENTIFICATION</scope>
    <source>
        <tissue evidence="2">Muscle</tissue>
    </source>
</reference>
<dbReference type="PROSITE" id="PS51257">
    <property type="entry name" value="PROKAR_LIPOPROTEIN"/>
    <property type="match status" value="1"/>
</dbReference>
<dbReference type="InterPro" id="IPR002495">
    <property type="entry name" value="Glyco_trans_8"/>
</dbReference>
<dbReference type="SUPFAM" id="SSF53448">
    <property type="entry name" value="Nucleotide-diphospho-sugar transferases"/>
    <property type="match status" value="1"/>
</dbReference>
<dbReference type="Gene3D" id="3.90.550.10">
    <property type="entry name" value="Spore Coat Polysaccharide Biosynthesis Protein SpsA, Chain A"/>
    <property type="match status" value="1"/>
</dbReference>
<dbReference type="Proteomes" id="UP000694941">
    <property type="component" value="Unplaced"/>
</dbReference>
<evidence type="ECO:0000313" key="1">
    <source>
        <dbReference type="Proteomes" id="UP000694941"/>
    </source>
</evidence>
<dbReference type="InterPro" id="IPR029044">
    <property type="entry name" value="Nucleotide-diphossugar_trans"/>
</dbReference>
<dbReference type="GeneID" id="106461570"/>
<dbReference type="Pfam" id="PF01501">
    <property type="entry name" value="Glyco_transf_8"/>
    <property type="match status" value="1"/>
</dbReference>
<proteinExistence type="predicted"/>
<accession>A0ABM1SKW9</accession>
<sequence>MMRKKYFLTVFLGFMVLLSCFSLLCNLMQEKLISVSRRTTPIVSDRNVSRKTFPPQTLVSPHQFVHPTEIVDPYQILADQVHGPSELNVAFTANNAYNNIKIIRRMQLCLRSLLRLTNSPIHFHAILDVASVKRVARTLKKIAYGTKRPFKVSYLDVDVISKNHQDIIKVMRKYFFTKNVTRYNDNIFFISEIFHRVFHFKKLIFIDLDLRFEADILDLYLHFEKFHKSQIMAIANDLQPQYRVDFEEYRRIHPGTDVGSARPGKQGFNTGVVLFHLERMRKSSLYNSLLKEDLIEALCFKYKFKGYLGHQDFFTLIGMEYPELYYTLDCTWNRQLDTAWLKTVNATIFEPYHICPGTVKIYHGNGDTFIPIL</sequence>
<name>A0ABM1SKW9_LIMPO</name>